<keyword evidence="13" id="KW-0378">Hydrolase</keyword>
<feature type="binding site" evidence="8">
    <location>
        <begin position="119"/>
        <end position="122"/>
    </location>
    <ligand>
        <name>GTP</name>
        <dbReference type="ChEBI" id="CHEBI:37565"/>
        <label>1</label>
    </ligand>
</feature>
<dbReference type="PANTHER" id="PTHR43834">
    <property type="entry name" value="GTPASE DER"/>
    <property type="match status" value="1"/>
</dbReference>
<dbReference type="EMBL" id="CP091511">
    <property type="protein sequence ID" value="UOO88244.1"/>
    <property type="molecule type" value="Genomic_DNA"/>
</dbReference>
<dbReference type="RefSeq" id="WP_058356325.1">
    <property type="nucleotide sequence ID" value="NZ_CABKVG010000009.1"/>
</dbReference>
<dbReference type="InterPro" id="IPR032859">
    <property type="entry name" value="KH_dom-like"/>
</dbReference>
<comment type="similarity">
    <text evidence="1 8 9 10">Belongs to the TRAFAC class TrmE-Era-EngA-EngB-Septin-like GTPase superfamily. EngA (Der) GTPase family.</text>
</comment>
<feature type="binding site" evidence="8">
    <location>
        <begin position="56"/>
        <end position="60"/>
    </location>
    <ligand>
        <name>GTP</name>
        <dbReference type="ChEBI" id="CHEBI:37565"/>
        <label>1</label>
    </ligand>
</feature>
<keyword evidence="5 8" id="KW-0547">Nucleotide-binding</keyword>
<feature type="binding site" evidence="8">
    <location>
        <begin position="9"/>
        <end position="16"/>
    </location>
    <ligand>
        <name>GTP</name>
        <dbReference type="ChEBI" id="CHEBI:37565"/>
        <label>1</label>
    </ligand>
</feature>
<feature type="region of interest" description="Disordered" evidence="11">
    <location>
        <begin position="433"/>
        <end position="482"/>
    </location>
</feature>
<dbReference type="NCBIfam" id="TIGR00231">
    <property type="entry name" value="small_GTP"/>
    <property type="match status" value="2"/>
</dbReference>
<evidence type="ECO:0000256" key="11">
    <source>
        <dbReference type="SAM" id="MobiDB-lite"/>
    </source>
</evidence>
<evidence type="ECO:0000256" key="5">
    <source>
        <dbReference type="ARBA" id="ARBA00022741"/>
    </source>
</evidence>
<evidence type="ECO:0000313" key="14">
    <source>
        <dbReference type="Proteomes" id="UP000832011"/>
    </source>
</evidence>
<name>A0ABY4DYA6_9NEIS</name>
<reference evidence="13 14" key="1">
    <citation type="journal article" date="2022" name="Res Sq">
        <title>Evolution of multicellular longitudinally dividing oral cavity symbionts (Neisseriaceae).</title>
        <authorList>
            <person name="Nyongesa S."/>
            <person name="Weber P."/>
            <person name="Bernet E."/>
            <person name="Pullido F."/>
            <person name="Nieckarz M."/>
            <person name="Delaby M."/>
            <person name="Nieves C."/>
            <person name="Viehboeck T."/>
            <person name="Krause N."/>
            <person name="Rivera-Millot A."/>
            <person name="Nakamura A."/>
            <person name="Vischer N."/>
            <person name="VanNieuwenhze M."/>
            <person name="Brun Y."/>
            <person name="Cava F."/>
            <person name="Bulgheresi S."/>
            <person name="Veyrier F."/>
        </authorList>
    </citation>
    <scope>NUCLEOTIDE SEQUENCE [LARGE SCALE GENOMIC DNA]</scope>
    <source>
        <strain evidence="13 14">SN4</strain>
    </source>
</reference>
<sequence length="482" mass="53343">MKPTIVLVGRPNVGKSTLFNRLTRSKDALVADLPGLTRDRHYGHGRVGEKPYLVVDTGGFEPVVDSGILFEMAKQTLQAVDEADAVVFLVDARVGVTPQDKLIAQKLRMSGRPVFLAVNKGEGANRAVVSAEFYELGLTAEPYVISSAHGDGVWDLIDAVLSEFPDAVADEVATDHPVFAVIGRPNVGKSTLVNAILGEERVIAFDQAGTTRDSIHIDFERDGKPYTIIDTAGVRRRGKVDEAIEKFSVIKSMQAVEAANVAVLVLDANQDIADQDATVAGFALEAGRALVVAINKWDAVTPERKEQIKKDIARKLYFLDFAKFHYISALKHKGIDELFGSIHQAYNAAMIKMPTPKITRVLQSALERQQPPRAGLIRPKMRYAHQGGVNPPIIVIHGNALHNIKDSYTRYLIQTFRKAFNLEGTPLRVQYKSSENPFEEKREQISAQPLRRAKLSNRIAKKEEKKQLKRKVKVSVKKNVKS</sequence>
<dbReference type="GO" id="GO:0016787">
    <property type="term" value="F:hydrolase activity"/>
    <property type="evidence" value="ECO:0007669"/>
    <property type="project" value="UniProtKB-KW"/>
</dbReference>
<dbReference type="InterPro" id="IPR031166">
    <property type="entry name" value="G_ENGA"/>
</dbReference>
<evidence type="ECO:0000256" key="3">
    <source>
        <dbReference type="ARBA" id="ARBA00022517"/>
    </source>
</evidence>
<dbReference type="InterPro" id="IPR003593">
    <property type="entry name" value="AAA+_ATPase"/>
</dbReference>
<protein>
    <recommendedName>
        <fullName evidence="2 8">GTPase Der</fullName>
    </recommendedName>
    <alternativeName>
        <fullName evidence="7 8">GTP-binding protein EngA</fullName>
    </alternativeName>
</protein>
<feature type="binding site" evidence="8">
    <location>
        <begin position="230"/>
        <end position="234"/>
    </location>
    <ligand>
        <name>GTP</name>
        <dbReference type="ChEBI" id="CHEBI:37565"/>
        <label>2</label>
    </ligand>
</feature>
<dbReference type="InterPro" id="IPR016484">
    <property type="entry name" value="GTPase_Der"/>
</dbReference>
<comment type="function">
    <text evidence="8 10">GTPase that plays an essential role in the late steps of ribosome biogenesis.</text>
</comment>
<gene>
    <name evidence="8 13" type="primary">der</name>
    <name evidence="13" type="ORF">LVJ82_12200</name>
</gene>
<feature type="domain" description="EngA-type G" evidence="12">
    <location>
        <begin position="3"/>
        <end position="168"/>
    </location>
</feature>
<dbReference type="Proteomes" id="UP000832011">
    <property type="component" value="Chromosome"/>
</dbReference>
<evidence type="ECO:0000256" key="7">
    <source>
        <dbReference type="ARBA" id="ARBA00032345"/>
    </source>
</evidence>
<dbReference type="CDD" id="cd01895">
    <property type="entry name" value="EngA2"/>
    <property type="match status" value="1"/>
</dbReference>
<dbReference type="PROSITE" id="PS51712">
    <property type="entry name" value="G_ENGA"/>
    <property type="match status" value="2"/>
</dbReference>
<evidence type="ECO:0000256" key="1">
    <source>
        <dbReference type="ARBA" id="ARBA00008279"/>
    </source>
</evidence>
<dbReference type="CDD" id="cd01894">
    <property type="entry name" value="EngA1"/>
    <property type="match status" value="1"/>
</dbReference>
<comment type="subunit">
    <text evidence="8">Associates with the 50S ribosomal subunit.</text>
</comment>
<dbReference type="Gene3D" id="3.40.50.300">
    <property type="entry name" value="P-loop containing nucleotide triphosphate hydrolases"/>
    <property type="match status" value="2"/>
</dbReference>
<feature type="domain" description="EngA-type G" evidence="12">
    <location>
        <begin position="177"/>
        <end position="350"/>
    </location>
</feature>
<dbReference type="HAMAP" id="MF_00195">
    <property type="entry name" value="GTPase_Der"/>
    <property type="match status" value="1"/>
</dbReference>
<proteinExistence type="inferred from homology"/>
<dbReference type="SMART" id="SM00382">
    <property type="entry name" value="AAA"/>
    <property type="match status" value="2"/>
</dbReference>
<dbReference type="InterPro" id="IPR006073">
    <property type="entry name" value="GTP-bd"/>
</dbReference>
<keyword evidence="6 8" id="KW-0342">GTP-binding</keyword>
<keyword evidence="3 8" id="KW-0690">Ribosome biogenesis</keyword>
<evidence type="ECO:0000256" key="2">
    <source>
        <dbReference type="ARBA" id="ARBA00020953"/>
    </source>
</evidence>
<feature type="binding site" evidence="8">
    <location>
        <begin position="295"/>
        <end position="298"/>
    </location>
    <ligand>
        <name>GTP</name>
        <dbReference type="ChEBI" id="CHEBI:37565"/>
        <label>2</label>
    </ligand>
</feature>
<evidence type="ECO:0000256" key="10">
    <source>
        <dbReference type="RuleBase" id="RU004481"/>
    </source>
</evidence>
<dbReference type="Pfam" id="PF01926">
    <property type="entry name" value="MMR_HSR1"/>
    <property type="match status" value="2"/>
</dbReference>
<dbReference type="SUPFAM" id="SSF52540">
    <property type="entry name" value="P-loop containing nucleoside triphosphate hydrolases"/>
    <property type="match status" value="2"/>
</dbReference>
<dbReference type="InterPro" id="IPR015946">
    <property type="entry name" value="KH_dom-like_a/b"/>
</dbReference>
<organism evidence="13 14">
    <name type="scientific">Vitreoscilla massiliensis</name>
    <dbReference type="NCBI Taxonomy" id="1689272"/>
    <lineage>
        <taxon>Bacteria</taxon>
        <taxon>Pseudomonadati</taxon>
        <taxon>Pseudomonadota</taxon>
        <taxon>Betaproteobacteria</taxon>
        <taxon>Neisseriales</taxon>
        <taxon>Neisseriaceae</taxon>
        <taxon>Vitreoscilla</taxon>
    </lineage>
</organism>
<dbReference type="PIRSF" id="PIRSF006485">
    <property type="entry name" value="GTP-binding_EngA"/>
    <property type="match status" value="1"/>
</dbReference>
<evidence type="ECO:0000256" key="8">
    <source>
        <dbReference type="HAMAP-Rule" id="MF_00195"/>
    </source>
</evidence>
<accession>A0ABY4DYA6</accession>
<dbReference type="Gene3D" id="3.30.300.20">
    <property type="match status" value="1"/>
</dbReference>
<dbReference type="InterPro" id="IPR027417">
    <property type="entry name" value="P-loop_NTPase"/>
</dbReference>
<keyword evidence="14" id="KW-1185">Reference proteome</keyword>
<dbReference type="PRINTS" id="PR00326">
    <property type="entry name" value="GTP1OBG"/>
</dbReference>
<evidence type="ECO:0000259" key="12">
    <source>
        <dbReference type="PROSITE" id="PS51712"/>
    </source>
</evidence>
<evidence type="ECO:0000256" key="9">
    <source>
        <dbReference type="PROSITE-ProRule" id="PRU01049"/>
    </source>
</evidence>
<evidence type="ECO:0000256" key="6">
    <source>
        <dbReference type="ARBA" id="ARBA00023134"/>
    </source>
</evidence>
<feature type="compositionally biased region" description="Basic residues" evidence="11">
    <location>
        <begin position="467"/>
        <end position="482"/>
    </location>
</feature>
<feature type="binding site" evidence="8">
    <location>
        <begin position="183"/>
        <end position="190"/>
    </location>
    <ligand>
        <name>GTP</name>
        <dbReference type="ChEBI" id="CHEBI:37565"/>
        <label>2</label>
    </ligand>
</feature>
<dbReference type="NCBIfam" id="TIGR03594">
    <property type="entry name" value="GTPase_EngA"/>
    <property type="match status" value="1"/>
</dbReference>
<dbReference type="PANTHER" id="PTHR43834:SF6">
    <property type="entry name" value="GTPASE DER"/>
    <property type="match status" value="1"/>
</dbReference>
<evidence type="ECO:0000313" key="13">
    <source>
        <dbReference type="EMBL" id="UOO88244.1"/>
    </source>
</evidence>
<dbReference type="Pfam" id="PF14714">
    <property type="entry name" value="KH_dom-like"/>
    <property type="match status" value="1"/>
</dbReference>
<evidence type="ECO:0000256" key="4">
    <source>
        <dbReference type="ARBA" id="ARBA00022737"/>
    </source>
</evidence>
<dbReference type="InterPro" id="IPR005225">
    <property type="entry name" value="Small_GTP-bd"/>
</dbReference>
<keyword evidence="4 10" id="KW-0677">Repeat</keyword>